<evidence type="ECO:0000313" key="8">
    <source>
        <dbReference type="Proteomes" id="UP000075321"/>
    </source>
</evidence>
<evidence type="ECO:0000256" key="4">
    <source>
        <dbReference type="ARBA" id="ARBA00023136"/>
    </source>
</evidence>
<dbReference type="PATRIC" id="fig|1008153.3.peg.687"/>
<name>A0A151AI21_9EURY</name>
<keyword evidence="8" id="KW-1185">Reference proteome</keyword>
<dbReference type="GO" id="GO:0016020">
    <property type="term" value="C:membrane"/>
    <property type="evidence" value="ECO:0007669"/>
    <property type="project" value="UniProtKB-SubCell"/>
</dbReference>
<evidence type="ECO:0000259" key="6">
    <source>
        <dbReference type="Pfam" id="PF00924"/>
    </source>
</evidence>
<dbReference type="GO" id="GO:0008381">
    <property type="term" value="F:mechanosensitive monoatomic ion channel activity"/>
    <property type="evidence" value="ECO:0007669"/>
    <property type="project" value="InterPro"/>
</dbReference>
<dbReference type="RefSeq" id="WP_066379566.1">
    <property type="nucleotide sequence ID" value="NZ_LTAZ01000002.1"/>
</dbReference>
<evidence type="ECO:0000313" key="7">
    <source>
        <dbReference type="EMBL" id="KYH27232.1"/>
    </source>
</evidence>
<dbReference type="OrthoDB" id="313107at2157"/>
<feature type="transmembrane region" description="Helical" evidence="5">
    <location>
        <begin position="99"/>
        <end position="117"/>
    </location>
</feature>
<dbReference type="Pfam" id="PF00924">
    <property type="entry name" value="MS_channel_2nd"/>
    <property type="match status" value="1"/>
</dbReference>
<evidence type="ECO:0000256" key="1">
    <source>
        <dbReference type="ARBA" id="ARBA00004370"/>
    </source>
</evidence>
<dbReference type="InterPro" id="IPR010920">
    <property type="entry name" value="LSM_dom_sf"/>
</dbReference>
<dbReference type="AlphaFoldDB" id="A0A151AI21"/>
<feature type="domain" description="Mechanosensitive ion channel MscS" evidence="6">
    <location>
        <begin position="188"/>
        <end position="245"/>
    </location>
</feature>
<comment type="caution">
    <text evidence="7">The sequence shown here is derived from an EMBL/GenBank/DDBJ whole genome shotgun (WGS) entry which is preliminary data.</text>
</comment>
<dbReference type="SUPFAM" id="SSF50182">
    <property type="entry name" value="Sm-like ribonucleoproteins"/>
    <property type="match status" value="1"/>
</dbReference>
<dbReference type="PANTHER" id="PTHR30221">
    <property type="entry name" value="SMALL-CONDUCTANCE MECHANOSENSITIVE CHANNEL"/>
    <property type="match status" value="1"/>
</dbReference>
<evidence type="ECO:0000256" key="2">
    <source>
        <dbReference type="ARBA" id="ARBA00022692"/>
    </source>
</evidence>
<dbReference type="Proteomes" id="UP000075321">
    <property type="component" value="Unassembled WGS sequence"/>
</dbReference>
<feature type="transmembrane region" description="Helical" evidence="5">
    <location>
        <begin position="138"/>
        <end position="159"/>
    </location>
</feature>
<feature type="transmembrane region" description="Helical" evidence="5">
    <location>
        <begin position="6"/>
        <end position="27"/>
    </location>
</feature>
<dbReference type="Gene3D" id="1.10.287.1260">
    <property type="match status" value="1"/>
</dbReference>
<keyword evidence="3 5" id="KW-1133">Transmembrane helix</keyword>
<protein>
    <submittedName>
        <fullName evidence="7">Putative mechanosensitive channel protein</fullName>
    </submittedName>
</protein>
<organism evidence="7 8">
    <name type="scientific">Halalkalicoccus paucihalophilus</name>
    <dbReference type="NCBI Taxonomy" id="1008153"/>
    <lineage>
        <taxon>Archaea</taxon>
        <taxon>Methanobacteriati</taxon>
        <taxon>Methanobacteriota</taxon>
        <taxon>Stenosarchaea group</taxon>
        <taxon>Halobacteria</taxon>
        <taxon>Halobacteriales</taxon>
        <taxon>Halococcaceae</taxon>
        <taxon>Halalkalicoccus</taxon>
    </lineage>
</organism>
<sequence length="253" mass="27045">MQVSILREPLVLALVVFVGIVALGYVFGQFTKRVLTAIGVGTAVEGTAFERTAQGLGSSTVSVVSRLSSWFIYGVGLLFALYVAGVLDVSVLFAELTWLLPRAFIALFVIIVGIIAGDKVEVLFNERLRGVKFPEVGLIGTVAKYSVIYVAVLIALGQLGIATNALLVLLAVYVFGLVFLGGIAGRDLLASGVAGLYLFLNEPYGIGDRVQIGDRAGVVQEIELFVTRIEDDGTEYIVPNRTVFEEGASKRLP</sequence>
<dbReference type="PANTHER" id="PTHR30221:SF20">
    <property type="entry name" value="SMALL-CONDUCTANCE MECHANOSENSITIVE CHANNEL"/>
    <property type="match status" value="1"/>
</dbReference>
<gene>
    <name evidence="7" type="ORF">HAPAU_06840</name>
</gene>
<dbReference type="InterPro" id="IPR045275">
    <property type="entry name" value="MscS_archaea/bacteria_type"/>
</dbReference>
<dbReference type="InterPro" id="IPR023408">
    <property type="entry name" value="MscS_beta-dom_sf"/>
</dbReference>
<keyword evidence="4 5" id="KW-0472">Membrane</keyword>
<keyword evidence="2 5" id="KW-0812">Transmembrane</keyword>
<dbReference type="InterPro" id="IPR006685">
    <property type="entry name" value="MscS_channel_2nd"/>
</dbReference>
<feature type="transmembrane region" description="Helical" evidence="5">
    <location>
        <begin position="70"/>
        <end position="93"/>
    </location>
</feature>
<comment type="subcellular location">
    <subcellularLocation>
        <location evidence="1">Membrane</location>
    </subcellularLocation>
</comment>
<dbReference type="EMBL" id="LTAZ01000002">
    <property type="protein sequence ID" value="KYH27232.1"/>
    <property type="molecule type" value="Genomic_DNA"/>
</dbReference>
<dbReference type="Gene3D" id="2.30.30.60">
    <property type="match status" value="1"/>
</dbReference>
<feature type="transmembrane region" description="Helical" evidence="5">
    <location>
        <begin position="165"/>
        <end position="184"/>
    </location>
</feature>
<evidence type="ECO:0000256" key="5">
    <source>
        <dbReference type="SAM" id="Phobius"/>
    </source>
</evidence>
<accession>A0A151AI21</accession>
<proteinExistence type="predicted"/>
<reference evidence="7 8" key="1">
    <citation type="submission" date="2016-02" db="EMBL/GenBank/DDBJ databases">
        <title>Genome sequence of Halalkalicoccus paucihalophilus DSM 24557.</title>
        <authorList>
            <person name="Poehlein A."/>
            <person name="Daniel R."/>
        </authorList>
    </citation>
    <scope>NUCLEOTIDE SEQUENCE [LARGE SCALE GENOMIC DNA]</scope>
    <source>
        <strain evidence="7 8">DSM 24557</strain>
    </source>
</reference>
<evidence type="ECO:0000256" key="3">
    <source>
        <dbReference type="ARBA" id="ARBA00022989"/>
    </source>
</evidence>